<accession>A0A0P7LKU1</accession>
<evidence type="ECO:0000313" key="2">
    <source>
        <dbReference type="EMBL" id="KPO06818.1"/>
    </source>
</evidence>
<evidence type="ECO:0000256" key="1">
    <source>
        <dbReference type="SAM" id="Phobius"/>
    </source>
</evidence>
<reference evidence="2 3" key="1">
    <citation type="journal article" date="2015" name="Front. Microbiol.">
        <title>Genetic determinants of heat resistance in Escherichia coli.</title>
        <authorList>
            <person name="Mercer R.G."/>
            <person name="Zheng J."/>
            <person name="Garcia-Hernandez R."/>
            <person name="Ruan L."/>
            <person name="Ganzle M.G."/>
            <person name="McMullen L.M."/>
        </authorList>
    </citation>
    <scope>NUCLEOTIDE SEQUENCE [LARGE SCALE GENOMIC DNA]</scope>
    <source>
        <strain evidence="2 3">AW1.3</strain>
    </source>
</reference>
<comment type="caution">
    <text evidence="2">The sequence shown here is derived from an EMBL/GenBank/DDBJ whole genome shotgun (WGS) entry which is preliminary data.</text>
</comment>
<dbReference type="AlphaFoldDB" id="A0A0P7LKU1"/>
<keyword evidence="1" id="KW-1133">Transmembrane helix</keyword>
<proteinExistence type="predicted"/>
<dbReference type="EMBL" id="LDYI01000145">
    <property type="protein sequence ID" value="KPO06818.1"/>
    <property type="molecule type" value="Genomic_DNA"/>
</dbReference>
<gene>
    <name evidence="2" type="ORF">ACU57_22710</name>
</gene>
<evidence type="ECO:0000313" key="3">
    <source>
        <dbReference type="Proteomes" id="UP000050556"/>
    </source>
</evidence>
<feature type="transmembrane region" description="Helical" evidence="1">
    <location>
        <begin position="6"/>
        <end position="25"/>
    </location>
</feature>
<dbReference type="PATRIC" id="fig|562.7813.peg.4438"/>
<dbReference type="Proteomes" id="UP000050556">
    <property type="component" value="Unassembled WGS sequence"/>
</dbReference>
<keyword evidence="1" id="KW-0812">Transmembrane</keyword>
<keyword evidence="1" id="KW-0472">Membrane</keyword>
<organism evidence="2 3">
    <name type="scientific">Escherichia coli</name>
    <dbReference type="NCBI Taxonomy" id="562"/>
    <lineage>
        <taxon>Bacteria</taxon>
        <taxon>Pseudomonadati</taxon>
        <taxon>Pseudomonadota</taxon>
        <taxon>Gammaproteobacteria</taxon>
        <taxon>Enterobacterales</taxon>
        <taxon>Enterobacteriaceae</taxon>
        <taxon>Escherichia</taxon>
    </lineage>
</organism>
<name>A0A0P7LKU1_ECOLX</name>
<sequence>MDIAFIIILLAMYLTLGWCWACILVRLVGLANLSRQNCWFAFLLWPLSIIATDANLEENDGTSPEKSDSKDL</sequence>
<protein>
    <submittedName>
        <fullName evidence="2">Uncharacterized protein</fullName>
    </submittedName>
</protein>